<dbReference type="AlphaFoldDB" id="A0A1T5GG14"/>
<dbReference type="RefSeq" id="WP_079650579.1">
    <property type="nucleotide sequence ID" value="NZ_FUYM01000014.1"/>
</dbReference>
<dbReference type="EMBL" id="FUYM01000014">
    <property type="protein sequence ID" value="SKC07345.1"/>
    <property type="molecule type" value="Genomic_DNA"/>
</dbReference>
<evidence type="ECO:0000313" key="1">
    <source>
        <dbReference type="EMBL" id="SKC07345.1"/>
    </source>
</evidence>
<accession>A0A1T5GG14</accession>
<gene>
    <name evidence="1" type="ORF">SAMN06295920_11469</name>
</gene>
<sequence>MATLTGFEIVRRGHDYLIHFNIDDGQTVEIKSTFEQLDLIAEEIDRQLDRDEETALAAGDDTP</sequence>
<dbReference type="OrthoDB" id="7478036at2"/>
<name>A0A1T5GG14_9SPHN</name>
<dbReference type="Proteomes" id="UP000189818">
    <property type="component" value="Unassembled WGS sequence"/>
</dbReference>
<evidence type="ECO:0000313" key="2">
    <source>
        <dbReference type="Proteomes" id="UP000189818"/>
    </source>
</evidence>
<keyword evidence="2" id="KW-1185">Reference proteome</keyword>
<protein>
    <submittedName>
        <fullName evidence="1">Uncharacterized protein</fullName>
    </submittedName>
</protein>
<organism evidence="1 2">
    <name type="scientific">Rhizorhabdus histidinilytica</name>
    <dbReference type="NCBI Taxonomy" id="439228"/>
    <lineage>
        <taxon>Bacteria</taxon>
        <taxon>Pseudomonadati</taxon>
        <taxon>Pseudomonadota</taxon>
        <taxon>Alphaproteobacteria</taxon>
        <taxon>Sphingomonadales</taxon>
        <taxon>Sphingomonadaceae</taxon>
        <taxon>Rhizorhabdus</taxon>
    </lineage>
</organism>
<proteinExistence type="predicted"/>
<reference evidence="2" key="1">
    <citation type="submission" date="2017-02" db="EMBL/GenBank/DDBJ databases">
        <authorList>
            <person name="Varghese N."/>
            <person name="Submissions S."/>
        </authorList>
    </citation>
    <scope>NUCLEOTIDE SEQUENCE [LARGE SCALE GENOMIC DNA]</scope>
    <source>
        <strain evidence="2">UM2</strain>
    </source>
</reference>
<dbReference type="STRING" id="439228.SAMN06295920_11469"/>